<dbReference type="EMBL" id="GGEC01083767">
    <property type="protein sequence ID" value="MBX64251.1"/>
    <property type="molecule type" value="Transcribed_RNA"/>
</dbReference>
<accession>A0A2P2QB87</accession>
<evidence type="ECO:0000313" key="1">
    <source>
        <dbReference type="EMBL" id="MBX64251.1"/>
    </source>
</evidence>
<protein>
    <submittedName>
        <fullName evidence="1">Uncharacterized protein</fullName>
    </submittedName>
</protein>
<name>A0A2P2QB87_RHIMU</name>
<dbReference type="AlphaFoldDB" id="A0A2P2QB87"/>
<proteinExistence type="predicted"/>
<organism evidence="1">
    <name type="scientific">Rhizophora mucronata</name>
    <name type="common">Asiatic mangrove</name>
    <dbReference type="NCBI Taxonomy" id="61149"/>
    <lineage>
        <taxon>Eukaryota</taxon>
        <taxon>Viridiplantae</taxon>
        <taxon>Streptophyta</taxon>
        <taxon>Embryophyta</taxon>
        <taxon>Tracheophyta</taxon>
        <taxon>Spermatophyta</taxon>
        <taxon>Magnoliopsida</taxon>
        <taxon>eudicotyledons</taxon>
        <taxon>Gunneridae</taxon>
        <taxon>Pentapetalae</taxon>
        <taxon>rosids</taxon>
        <taxon>fabids</taxon>
        <taxon>Malpighiales</taxon>
        <taxon>Rhizophoraceae</taxon>
        <taxon>Rhizophora</taxon>
    </lineage>
</organism>
<reference evidence="1" key="1">
    <citation type="submission" date="2018-02" db="EMBL/GenBank/DDBJ databases">
        <title>Rhizophora mucronata_Transcriptome.</title>
        <authorList>
            <person name="Meera S.P."/>
            <person name="Sreeshan A."/>
            <person name="Augustine A."/>
        </authorList>
    </citation>
    <scope>NUCLEOTIDE SEQUENCE</scope>
    <source>
        <tissue evidence="1">Leaf</tissue>
    </source>
</reference>
<sequence length="62" mass="7462">MSVSRKKRRQVPLPISNKNFVITWLAPFHFLLNMCARCGCSRIYAWERKRPCEKIEIFISQY</sequence>